<feature type="transmembrane region" description="Helical" evidence="1">
    <location>
        <begin position="16"/>
        <end position="37"/>
    </location>
</feature>
<feature type="transmembrane region" description="Helical" evidence="1">
    <location>
        <begin position="109"/>
        <end position="128"/>
    </location>
</feature>
<dbReference type="RefSeq" id="WP_192011865.1">
    <property type="nucleotide sequence ID" value="NZ_JACYTQ010000009.1"/>
</dbReference>
<keyword evidence="3" id="KW-1185">Reference proteome</keyword>
<keyword evidence="1" id="KW-0472">Membrane</keyword>
<name>A0ABR9AQE0_9BACT</name>
<accession>A0ABR9AQE0</accession>
<sequence length="440" mass="49716">MKTKLVYFWSILQSSFWFVPLQLILVSIIAATGFIYLDTVWEFEPSGVFKYYMFGEEEAARSILSTIAGAMIGVAGTVFSITLVALTLASSQFGPRLLQNFMHDRINQVVLGSYIATFNYCLLVLRAVKSGEELGFVPNISIIFAIFLAIVNIFLLVIFIHHISVSIQADQVISNVNNNLHKNFKRLFPIKDTNDSEPLTFDEKMLEVKKAQLKQEYSLNSRKSGYLQSIDHHKLMELAKEVQGIVEVKKHAGNFIVEKQELIIIHTSGKLEDGLEDRFRSSFIIGNKRTSSQDAEFAIRQMVEVAARALSPGVNDPFTAITCIDKLTDVICYLTSARLPSPYHFDGEGEMRLVTKTISFDGVMSVAFNQIRQFGSNSPAVIIRLMEAMITIFQFAEDDQHKNIILKHASMISHTGEKSFLDENDVKDLKERYEQLKTLI</sequence>
<feature type="transmembrane region" description="Helical" evidence="1">
    <location>
        <begin position="140"/>
        <end position="160"/>
    </location>
</feature>
<dbReference type="EMBL" id="JACYTQ010000009">
    <property type="protein sequence ID" value="MBD8490992.1"/>
    <property type="molecule type" value="Genomic_DNA"/>
</dbReference>
<reference evidence="2 3" key="1">
    <citation type="submission" date="2020-09" db="EMBL/GenBank/DDBJ databases">
        <title>Echinicola sp. CAU 1574 isolated from sand of Sido Beach.</title>
        <authorList>
            <person name="Kim W."/>
        </authorList>
    </citation>
    <scope>NUCLEOTIDE SEQUENCE [LARGE SCALE GENOMIC DNA]</scope>
    <source>
        <strain evidence="2 3">CAU 1574</strain>
    </source>
</reference>
<keyword evidence="1" id="KW-1133">Transmembrane helix</keyword>
<feature type="transmembrane region" description="Helical" evidence="1">
    <location>
        <begin position="63"/>
        <end position="88"/>
    </location>
</feature>
<protein>
    <submittedName>
        <fullName evidence="2">DUF2254 domain-containing protein</fullName>
    </submittedName>
</protein>
<dbReference type="Pfam" id="PF10011">
    <property type="entry name" value="DUF2254"/>
    <property type="match status" value="1"/>
</dbReference>
<dbReference type="InterPro" id="IPR018723">
    <property type="entry name" value="DUF2254_membrane"/>
</dbReference>
<evidence type="ECO:0000313" key="3">
    <source>
        <dbReference type="Proteomes" id="UP000647133"/>
    </source>
</evidence>
<keyword evidence="1" id="KW-0812">Transmembrane</keyword>
<dbReference type="Proteomes" id="UP000647133">
    <property type="component" value="Unassembled WGS sequence"/>
</dbReference>
<proteinExistence type="predicted"/>
<evidence type="ECO:0000256" key="1">
    <source>
        <dbReference type="SAM" id="Phobius"/>
    </source>
</evidence>
<comment type="caution">
    <text evidence="2">The sequence shown here is derived from an EMBL/GenBank/DDBJ whole genome shotgun (WGS) entry which is preliminary data.</text>
</comment>
<evidence type="ECO:0000313" key="2">
    <source>
        <dbReference type="EMBL" id="MBD8490992.1"/>
    </source>
</evidence>
<gene>
    <name evidence="2" type="ORF">IFO69_19725</name>
</gene>
<organism evidence="2 3">
    <name type="scientific">Echinicola arenosa</name>
    <dbReference type="NCBI Taxonomy" id="2774144"/>
    <lineage>
        <taxon>Bacteria</taxon>
        <taxon>Pseudomonadati</taxon>
        <taxon>Bacteroidota</taxon>
        <taxon>Cytophagia</taxon>
        <taxon>Cytophagales</taxon>
        <taxon>Cyclobacteriaceae</taxon>
        <taxon>Echinicola</taxon>
    </lineage>
</organism>